<organism evidence="2 3">
    <name type="scientific">Araneus ventricosus</name>
    <name type="common">Orbweaver spider</name>
    <name type="synonym">Epeira ventricosa</name>
    <dbReference type="NCBI Taxonomy" id="182803"/>
    <lineage>
        <taxon>Eukaryota</taxon>
        <taxon>Metazoa</taxon>
        <taxon>Ecdysozoa</taxon>
        <taxon>Arthropoda</taxon>
        <taxon>Chelicerata</taxon>
        <taxon>Arachnida</taxon>
        <taxon>Araneae</taxon>
        <taxon>Araneomorphae</taxon>
        <taxon>Entelegynae</taxon>
        <taxon>Araneoidea</taxon>
        <taxon>Araneidae</taxon>
        <taxon>Araneus</taxon>
    </lineage>
</organism>
<feature type="compositionally biased region" description="Polar residues" evidence="1">
    <location>
        <begin position="1001"/>
        <end position="1010"/>
    </location>
</feature>
<accession>A0A4Y2HJQ8</accession>
<proteinExistence type="predicted"/>
<feature type="region of interest" description="Disordered" evidence="1">
    <location>
        <begin position="997"/>
        <end position="1028"/>
    </location>
</feature>
<dbReference type="PANTHER" id="PTHR37970:SF1">
    <property type="entry name" value="SERINE-RICH ADHESIN FOR PLATELETS"/>
    <property type="match status" value="1"/>
</dbReference>
<dbReference type="PANTHER" id="PTHR37970">
    <property type="entry name" value="PROTEIN CBG08587"/>
    <property type="match status" value="1"/>
</dbReference>
<feature type="compositionally biased region" description="Polar residues" evidence="1">
    <location>
        <begin position="298"/>
        <end position="312"/>
    </location>
</feature>
<feature type="region of interest" description="Disordered" evidence="1">
    <location>
        <begin position="295"/>
        <end position="348"/>
    </location>
</feature>
<feature type="region of interest" description="Disordered" evidence="1">
    <location>
        <begin position="1"/>
        <end position="26"/>
    </location>
</feature>
<feature type="region of interest" description="Disordered" evidence="1">
    <location>
        <begin position="385"/>
        <end position="404"/>
    </location>
</feature>
<name>A0A4Y2HJQ8_ARAVE</name>
<feature type="compositionally biased region" description="Basic and acidic residues" evidence="1">
    <location>
        <begin position="1140"/>
        <end position="1164"/>
    </location>
</feature>
<feature type="region of interest" description="Disordered" evidence="1">
    <location>
        <begin position="961"/>
        <end position="980"/>
    </location>
</feature>
<evidence type="ECO:0000313" key="2">
    <source>
        <dbReference type="EMBL" id="GBM65470.1"/>
    </source>
</evidence>
<feature type="region of interest" description="Disordered" evidence="1">
    <location>
        <begin position="1065"/>
        <end position="1194"/>
    </location>
</feature>
<keyword evidence="3" id="KW-1185">Reference proteome</keyword>
<feature type="compositionally biased region" description="Polar residues" evidence="1">
    <location>
        <begin position="801"/>
        <end position="817"/>
    </location>
</feature>
<dbReference type="Proteomes" id="UP000499080">
    <property type="component" value="Unassembled WGS sequence"/>
</dbReference>
<feature type="region of interest" description="Disordered" evidence="1">
    <location>
        <begin position="192"/>
        <end position="272"/>
    </location>
</feature>
<feature type="compositionally biased region" description="Pro residues" evidence="1">
    <location>
        <begin position="1099"/>
        <end position="1121"/>
    </location>
</feature>
<feature type="compositionally biased region" description="Acidic residues" evidence="1">
    <location>
        <begin position="260"/>
        <end position="272"/>
    </location>
</feature>
<feature type="compositionally biased region" description="Polar residues" evidence="1">
    <location>
        <begin position="564"/>
        <end position="578"/>
    </location>
</feature>
<feature type="region of interest" description="Disordered" evidence="1">
    <location>
        <begin position="534"/>
        <end position="612"/>
    </location>
</feature>
<dbReference type="OrthoDB" id="6381867at2759"/>
<gene>
    <name evidence="2" type="ORF">AVEN_117314_1</name>
</gene>
<feature type="compositionally biased region" description="Polar residues" evidence="1">
    <location>
        <begin position="824"/>
        <end position="844"/>
    </location>
</feature>
<feature type="compositionally biased region" description="Polar residues" evidence="1">
    <location>
        <begin position="534"/>
        <end position="556"/>
    </location>
</feature>
<feature type="compositionally biased region" description="Basic and acidic residues" evidence="1">
    <location>
        <begin position="1"/>
        <end position="11"/>
    </location>
</feature>
<feature type="compositionally biased region" description="Polar residues" evidence="1">
    <location>
        <begin position="494"/>
        <end position="505"/>
    </location>
</feature>
<feature type="region of interest" description="Disordered" evidence="1">
    <location>
        <begin position="477"/>
        <end position="516"/>
    </location>
</feature>
<reference evidence="2 3" key="1">
    <citation type="journal article" date="2019" name="Sci. Rep.">
        <title>Orb-weaving spider Araneus ventricosus genome elucidates the spidroin gene catalogue.</title>
        <authorList>
            <person name="Kono N."/>
            <person name="Nakamura H."/>
            <person name="Ohtoshi R."/>
            <person name="Moran D.A.P."/>
            <person name="Shinohara A."/>
            <person name="Yoshida Y."/>
            <person name="Fujiwara M."/>
            <person name="Mori M."/>
            <person name="Tomita M."/>
            <person name="Arakawa K."/>
        </authorList>
    </citation>
    <scope>NUCLEOTIDE SEQUENCE [LARGE SCALE GENOMIC DNA]</scope>
</reference>
<comment type="caution">
    <text evidence="2">The sequence shown here is derived from an EMBL/GenBank/DDBJ whole genome shotgun (WGS) entry which is preliminary data.</text>
</comment>
<feature type="region of interest" description="Disordered" evidence="1">
    <location>
        <begin position="735"/>
        <end position="866"/>
    </location>
</feature>
<dbReference type="EMBL" id="BGPR01001979">
    <property type="protein sequence ID" value="GBM65470.1"/>
    <property type="molecule type" value="Genomic_DNA"/>
</dbReference>
<protein>
    <submittedName>
        <fullName evidence="2">Uncharacterized protein</fullName>
    </submittedName>
</protein>
<feature type="compositionally biased region" description="Low complexity" evidence="1">
    <location>
        <begin position="313"/>
        <end position="340"/>
    </location>
</feature>
<evidence type="ECO:0000256" key="1">
    <source>
        <dbReference type="SAM" id="MobiDB-lite"/>
    </source>
</evidence>
<evidence type="ECO:0000313" key="3">
    <source>
        <dbReference type="Proteomes" id="UP000499080"/>
    </source>
</evidence>
<sequence length="1577" mass="176022">MDSGLEKKKPQPLEQPGVNNLERKSKRESSRLSVSIYPSWWHILQLSRPDSQLRHTSLTLILLKNVLIRVKPRSYGLSFHEFRPRCALFPVIGTKIVVARGLVSASAVSRVMVEGDLDAVMSVICQTFVQNTWRSDLCSNCFKCQAEHSGGRGDRITSTHRYMPQATALYQSRGISSTLKWRLSDPIYERVARRDFGSQTPTKQQVRPESDPPPNRGILIKTPDKKQRNRSNVDFASEEAMVIGYGGNDYDSDQSPWEMGSDDESVDLDLLDDTDEDRKITRITRNNTEFNASKKLLESNNIKNNNSTSLHQSNNKNNCSSKTSSNNKNNENLSSNKNNSIPCKPTDKTLSNLTYNDIQQDKKLNQYYFSSMEPLKSYLHGTNVTKTHHDHPSENNNSGNDGCRKLLNDSFSPLNTRTYSFVSEVSKHNNILSSEHSSDSDYSTCRLTAGDSTDSESFHDTEESRILPCSSFLHGNYPRPDLSSLENDKKYDGGSSTSGDVSNLSDDSDAIELQERTPYRMRNVRIVSKVSSGDVNVCGRNSSANSPVDTKGSGRNSMGEINVSGKSSPTEVNKSGRSSFGDAEVTVKNSPTDLNRSGRDSSADNKVSSKNSPEVVQITDKCSPTDIKRSSKTCFEDIKVCEEASSVDAKIPSTILSEEVKVSDSGIHVPIEKNVMNTQCNDQVIREYKEKENATIAQSNITLMNQSNTTERRSTCSSNKLREFEHCSKVLNVSNDSVKTSRSRNSSSESIPDPNPPVDVNLRNIIAVNASPSTQQILPESHRTIENKPSPPVRSPETPDKQQQFQNPPMPSETNAVQRHHQSPVKSPRTNDGQQQHSPKSSIKSDADEDYSQDIQNLNRDGSDDEAINNRQSKLAALALELELARRDSAMRSANIARLEVKTKPINTSGENYPVIKKSATSAMSRLVPSTVPDVVVQEDTPSKTKKNRFSLKKLLKRNKESGSFAPTSKEANPKAWKKQSFDRNRLSLEIVHPMDLANDPMTSGDSTPTEEGHYMVSSHPGRGNYNRARSLSALPQLTGDLQDEESNCSLLECRKVDTLPARKAGTVAERKKNRPSLVRTPSCSALPNRPTVTKDPPPKPPPPPKAKVMHPPPPPPPPHAPRISKPFSSPARPPPPKIPESRSRSGDSPKSEVRDHSTADKEYANLGDIRSLLTPKKPQRPSALSGPRGEIEDKKMEDIYETLKEEDHYTYLDEVKTEPVSAKSVRPWLDLQTSYVAIAAANYESLAEIISSSMNGGMELFQNGGKSLKWKDFSVESDTPLFVLHDKNIYNAIYRPQEKDVMLMVTPRKQSTPQNARNLNRYPVLASFTDNLPRSQISEPPSPYMEWASVYVLQRCTVTTVERFAENTALQRGNQHVHLRNYCFVLLQLIHSLKGMQAEGIEEVSCDLSRLIVVESQDDKPPVFVLFPEDKAHMTLCDNRKTLCQAVLSALYHFLRINQVADLNSCEINGERLAEPVAHTFKVIAEVLTEEKASSLSQAKGFLEYMLWGPVDVKVSDCQTDLDTVLQRWLDLQRAQMVKSTISQLHNSHLHVYEEYQLVFLLQASVKSLKNVISKL</sequence>
<feature type="compositionally biased region" description="Polar residues" evidence="1">
    <location>
        <begin position="197"/>
        <end position="207"/>
    </location>
</feature>